<dbReference type="AlphaFoldDB" id="A0A7W2JIK2"/>
<keyword evidence="2" id="KW-0328">Glycosyltransferase</keyword>
<dbReference type="InterPro" id="IPR046673">
    <property type="entry name" value="ToxA_N"/>
</dbReference>
<evidence type="ECO:0000259" key="1">
    <source>
        <dbReference type="Pfam" id="PF20178"/>
    </source>
</evidence>
<dbReference type="InterPro" id="IPR007577">
    <property type="entry name" value="GlycoTrfase_DXD_sugar-bd_CS"/>
</dbReference>
<dbReference type="EMBL" id="JACGCU010000014">
    <property type="protein sequence ID" value="MBA6059641.1"/>
    <property type="molecule type" value="Genomic_DNA"/>
</dbReference>
<evidence type="ECO:0000313" key="3">
    <source>
        <dbReference type="Proteomes" id="UP000556620"/>
    </source>
</evidence>
<sequence>MNLPQPMKQRLLHSALAQMPRPDTLADKLLRDWLAQRGVLLSPADIDVVTFHYQDAEREEGQPWLPPQAKVIQRTSLTDALLANWQGEPSTGSGGLHIGDWAGIAPLHAVTFVDRMRPPPLLSNAMSYLVFNGLYRRTANQELSPATLLPIRAEVFQDYVWGLHLHERLKAQLDSYWQQSRKEYARALEMAFITACNKQVNEGSLSVPAWRLAWQAAGLLPLDTRAITTRLLNVYGYHSTSIIYIKADDSSTVVLYMPGNASPLHEFPDLSALKHWFAEQCKDPERREWLQQCFSPADWEDGLEFSGLITALKGLGCYPAAHTLPDDHPGFATSGTWAPEDTIEFGSPTTSLPITGNLFDHLANRQKQRSYDDLDYRVITNRQVVKTHWGSYLNVAQCLLAPLCVVVPELLAVMVLGGVAQFSLGMDQVINGHSLDEKVEGVENQVFGLFNALPLPIGIARASQAFHYRLPGLLRPSQLADVLGEAANVSVPTDALQLIPAQAAFRETVQIPTGSQRVVVTHVGDDMGHYFEGAFQSSQGFKMQPVVYDLHTDSFIKLSEYKQATPERWKIDTGEPAGLVRVANAQRVVTDAQRMFTLRQLGIELDLPIDYTYFNTLERTPIPRIVSSIWVGDKAISPVFLEALVHNAQALENSDYQYQLFLSRQSPRAYDANLTLLRSRTLHMSVLTLEDQPFYQEFTRSPYFAQYQAALGITNPGITNYSSASDILRYRMLKHIGGFYLDADDRVLNAASGPGTSPLTNQTLRTTTNGLLLYPPVSNDQLGFYVKYNNSMIGSHPGNPTLDAISEAILQRFQLDPTFYTERPDRVFNPVGFNAYARRLCRLTGPGVLNDVIDAQLPWLRQLRGMCRLLISPLYDLHGTLDTSQLTQLIREHVPLDRFFEAGRAHSWEHN</sequence>
<dbReference type="Pfam" id="PF20178">
    <property type="entry name" value="ToxA_N"/>
    <property type="match status" value="1"/>
</dbReference>
<dbReference type="SUPFAM" id="SSF53448">
    <property type="entry name" value="Nucleotide-diphospho-sugar transferases"/>
    <property type="match status" value="1"/>
</dbReference>
<dbReference type="GO" id="GO:0016757">
    <property type="term" value="F:glycosyltransferase activity"/>
    <property type="evidence" value="ECO:0007669"/>
    <property type="project" value="UniProtKB-KW"/>
</dbReference>
<dbReference type="Pfam" id="PF04488">
    <property type="entry name" value="Gly_transf_sug"/>
    <property type="match status" value="1"/>
</dbReference>
<dbReference type="RefSeq" id="WP_182368865.1">
    <property type="nucleotide sequence ID" value="NZ_JACGCU010000014.1"/>
</dbReference>
<protein>
    <submittedName>
        <fullName evidence="2">Mannosyltransferase</fullName>
    </submittedName>
</protein>
<proteinExistence type="predicted"/>
<name>A0A7W2JIK2_9PSED</name>
<organism evidence="2 3">
    <name type="scientific">Pseudomonas juntendi</name>
    <dbReference type="NCBI Taxonomy" id="2666183"/>
    <lineage>
        <taxon>Bacteria</taxon>
        <taxon>Pseudomonadati</taxon>
        <taxon>Pseudomonadota</taxon>
        <taxon>Gammaproteobacteria</taxon>
        <taxon>Pseudomonadales</taxon>
        <taxon>Pseudomonadaceae</taxon>
        <taxon>Pseudomonas</taxon>
    </lineage>
</organism>
<dbReference type="Proteomes" id="UP000556620">
    <property type="component" value="Unassembled WGS sequence"/>
</dbReference>
<comment type="caution">
    <text evidence="2">The sequence shown here is derived from an EMBL/GenBank/DDBJ whole genome shotgun (WGS) entry which is preliminary data.</text>
</comment>
<feature type="domain" description="Dermonecrotic toxin N-terminal" evidence="1">
    <location>
        <begin position="16"/>
        <end position="295"/>
    </location>
</feature>
<gene>
    <name evidence="2" type="ORF">H4C44_10690</name>
</gene>
<keyword evidence="2" id="KW-0808">Transferase</keyword>
<accession>A0A7W2JIK2</accession>
<dbReference type="InterPro" id="IPR029044">
    <property type="entry name" value="Nucleotide-diphossugar_trans"/>
</dbReference>
<evidence type="ECO:0000313" key="2">
    <source>
        <dbReference type="EMBL" id="MBA6059641.1"/>
    </source>
</evidence>
<dbReference type="Gene3D" id="3.90.550.20">
    <property type="match status" value="1"/>
</dbReference>
<reference evidence="2 3" key="1">
    <citation type="submission" date="2020-07" db="EMBL/GenBank/DDBJ databases">
        <title>Diversity of carbapenemase encoding genes among Pseudomonas putida group clinical isolates in a tertiary Brazilian hospital.</title>
        <authorList>
            <person name="Alberto-Lei F."/>
            <person name="Nodari C.S."/>
            <person name="Streling A.P."/>
            <person name="Paulino J.T."/>
            <person name="Bessa-Neto F.O."/>
            <person name="Cayo R."/>
            <person name="Gales A.C."/>
        </authorList>
    </citation>
    <scope>NUCLEOTIDE SEQUENCE [LARGE SCALE GENOMIC DNA]</scope>
    <source>
        <strain evidence="2 3">14535</strain>
    </source>
</reference>